<dbReference type="OrthoDB" id="6815539at2759"/>
<dbReference type="GO" id="GO:0007608">
    <property type="term" value="P:sensory perception of smell"/>
    <property type="evidence" value="ECO:0007669"/>
    <property type="project" value="UniProtKB-ARBA"/>
</dbReference>
<feature type="chain" id="PRO_5028379469" evidence="6">
    <location>
        <begin position="17"/>
        <end position="131"/>
    </location>
</feature>
<dbReference type="GeneID" id="114325881"/>
<dbReference type="GO" id="GO:0005549">
    <property type="term" value="F:odorant binding"/>
    <property type="evidence" value="ECO:0007669"/>
    <property type="project" value="InterPro"/>
</dbReference>
<evidence type="ECO:0000313" key="8">
    <source>
        <dbReference type="Proteomes" id="UP001652700"/>
    </source>
</evidence>
<dbReference type="CDD" id="cd23992">
    <property type="entry name" value="PBP_GOBP"/>
    <property type="match status" value="1"/>
</dbReference>
<dbReference type="Proteomes" id="UP001652700">
    <property type="component" value="Unplaced"/>
</dbReference>
<dbReference type="PANTHER" id="PTHR21364">
    <property type="entry name" value="GENERAL ODORANT-BINDING PROTEIN 19A"/>
    <property type="match status" value="1"/>
</dbReference>
<evidence type="ECO:0000256" key="4">
    <source>
        <dbReference type="ARBA" id="ARBA00023180"/>
    </source>
</evidence>
<accession>A0A6P7F4L6</accession>
<keyword evidence="8" id="KW-1185">Reference proteome</keyword>
<reference evidence="7" key="2">
    <citation type="submission" date="2025-05" db="UniProtKB">
        <authorList>
            <consortium name="EnsemblMetazoa"/>
        </authorList>
    </citation>
    <scope>IDENTIFICATION</scope>
</reference>
<keyword evidence="3" id="KW-0964">Secreted</keyword>
<dbReference type="Pfam" id="PF01395">
    <property type="entry name" value="PBP_GOBP"/>
    <property type="match status" value="1"/>
</dbReference>
<organism evidence="9">
    <name type="scientific">Diabrotica virgifera virgifera</name>
    <name type="common">western corn rootworm</name>
    <dbReference type="NCBI Taxonomy" id="50390"/>
    <lineage>
        <taxon>Eukaryota</taxon>
        <taxon>Metazoa</taxon>
        <taxon>Ecdysozoa</taxon>
        <taxon>Arthropoda</taxon>
        <taxon>Hexapoda</taxon>
        <taxon>Insecta</taxon>
        <taxon>Pterygota</taxon>
        <taxon>Neoptera</taxon>
        <taxon>Endopterygota</taxon>
        <taxon>Coleoptera</taxon>
        <taxon>Polyphaga</taxon>
        <taxon>Cucujiformia</taxon>
        <taxon>Chrysomeloidea</taxon>
        <taxon>Chrysomelidae</taxon>
        <taxon>Galerucinae</taxon>
        <taxon>Diabroticina</taxon>
        <taxon>Diabroticites</taxon>
        <taxon>Diabrotica</taxon>
    </lineage>
</organism>
<reference evidence="9" key="1">
    <citation type="submission" date="2025-04" db="UniProtKB">
        <authorList>
            <consortium name="RefSeq"/>
        </authorList>
    </citation>
    <scope>IDENTIFICATION</scope>
    <source>
        <tissue evidence="9">Whole insect</tissue>
    </source>
</reference>
<evidence type="ECO:0000256" key="5">
    <source>
        <dbReference type="ARBA" id="ARBA00056866"/>
    </source>
</evidence>
<comment type="similarity">
    <text evidence="2">Belongs to the PBP/GOBP family.</text>
</comment>
<dbReference type="InterPro" id="IPR006170">
    <property type="entry name" value="PBP/GOBP"/>
</dbReference>
<feature type="signal peptide" evidence="6">
    <location>
        <begin position="1"/>
        <end position="16"/>
    </location>
</feature>
<proteinExistence type="inferred from homology"/>
<dbReference type="EnsemblMetazoa" id="XM_028274016.2">
    <property type="protein sequence ID" value="XP_028129817.1"/>
    <property type="gene ID" value="LOC114325881"/>
</dbReference>
<evidence type="ECO:0000256" key="3">
    <source>
        <dbReference type="ARBA" id="ARBA00022525"/>
    </source>
</evidence>
<keyword evidence="6" id="KW-0732">Signal</keyword>
<comment type="subcellular location">
    <subcellularLocation>
        <location evidence="1">Secreted</location>
    </subcellularLocation>
</comment>
<evidence type="ECO:0000256" key="6">
    <source>
        <dbReference type="SAM" id="SignalP"/>
    </source>
</evidence>
<evidence type="ECO:0000256" key="2">
    <source>
        <dbReference type="ARBA" id="ARBA00008098"/>
    </source>
</evidence>
<dbReference type="RefSeq" id="XP_028129817.1">
    <property type="nucleotide sequence ID" value="XM_028274016.1"/>
</dbReference>
<dbReference type="SUPFAM" id="SSF47565">
    <property type="entry name" value="Insect pheromone/odorant-binding proteins"/>
    <property type="match status" value="1"/>
</dbReference>
<protein>
    <submittedName>
        <fullName evidence="9">General odorant-binding protein 69a-like</fullName>
    </submittedName>
</protein>
<dbReference type="FunCoup" id="A0A6P7F4L6">
    <property type="interactions" value="44"/>
</dbReference>
<gene>
    <name evidence="9" type="primary">LOC114325881</name>
</gene>
<dbReference type="SMART" id="SM00708">
    <property type="entry name" value="PhBP"/>
    <property type="match status" value="1"/>
</dbReference>
<evidence type="ECO:0000313" key="7">
    <source>
        <dbReference type="EnsemblMetazoa" id="XP_028129817.1"/>
    </source>
</evidence>
<dbReference type="GO" id="GO:0005576">
    <property type="term" value="C:extracellular region"/>
    <property type="evidence" value="ECO:0007669"/>
    <property type="project" value="UniProtKB-SubCell"/>
</dbReference>
<dbReference type="KEGG" id="dvv:114325881"/>
<keyword evidence="4" id="KW-0325">Glycoprotein</keyword>
<name>A0A6P7F4L6_DIAVI</name>
<comment type="function">
    <text evidence="5">May be a carrier protein for lipids.</text>
</comment>
<dbReference type="InParanoid" id="A0A6P7F4L6"/>
<dbReference type="AlphaFoldDB" id="A0A6P7F4L6"/>
<evidence type="ECO:0000313" key="9">
    <source>
        <dbReference type="RefSeq" id="XP_028129817.1"/>
    </source>
</evidence>
<dbReference type="InterPro" id="IPR036728">
    <property type="entry name" value="PBP_GOBP_sf"/>
</dbReference>
<evidence type="ECO:0000256" key="1">
    <source>
        <dbReference type="ARBA" id="ARBA00004613"/>
    </source>
</evidence>
<dbReference type="FunFam" id="1.10.238.20:FF:000001">
    <property type="entry name" value="General odorant-binding protein lush"/>
    <property type="match status" value="1"/>
</dbReference>
<dbReference type="Gene3D" id="1.10.238.20">
    <property type="entry name" value="Pheromone/general odorant binding protein domain"/>
    <property type="match status" value="1"/>
</dbReference>
<dbReference type="PANTHER" id="PTHR21364:SF2">
    <property type="entry name" value="GENERAL ODORANT-BINDING PROTEIN 19A"/>
    <property type="match status" value="1"/>
</dbReference>
<sequence>MKSFIVFGFLVCGAMAFTEEQQQLMDSLHAECVSQTGVGEDAIGKAKGGDFVDDPKLKCYMKCVFNEIGVITDDEKIDIEGALAILPDEMKDIATPVITKCGTQAGADVCEAIFNTLKCYYDMDKRAFFLP</sequence>